<dbReference type="GO" id="GO:0008483">
    <property type="term" value="F:transaminase activity"/>
    <property type="evidence" value="ECO:0007669"/>
    <property type="project" value="UniProtKB-KW"/>
</dbReference>
<keyword evidence="2" id="KW-1185">Reference proteome</keyword>
<reference evidence="1 2" key="1">
    <citation type="submission" date="2024-01" db="EMBL/GenBank/DDBJ databases">
        <title>The diversity of rhizobia nodulating Mimosa spp. in eleven states of Brazil covering several biomes is determined by host plant, location, and edaphic factors.</title>
        <authorList>
            <person name="Rouws L."/>
            <person name="Barauna A."/>
            <person name="Beukes C."/>
            <person name="De Faria S.M."/>
            <person name="Gross E."/>
            <person name="Dos Reis Junior F.B."/>
            <person name="Simon M."/>
            <person name="Maluk M."/>
            <person name="Odee D.W."/>
            <person name="Kenicer G."/>
            <person name="Young J.P.W."/>
            <person name="Reis V.M."/>
            <person name="Zilli J."/>
            <person name="James E.K."/>
        </authorList>
    </citation>
    <scope>NUCLEOTIDE SEQUENCE [LARGE SCALE GENOMIC DNA]</scope>
    <source>
        <strain evidence="1 2">JPY167</strain>
    </source>
</reference>
<proteinExistence type="predicted"/>
<evidence type="ECO:0000313" key="1">
    <source>
        <dbReference type="EMBL" id="MEM5426819.1"/>
    </source>
</evidence>
<dbReference type="EMBL" id="JAYMRV010000067">
    <property type="protein sequence ID" value="MEM5426819.1"/>
    <property type="molecule type" value="Genomic_DNA"/>
</dbReference>
<name>A0ABU9S4D9_9BURK</name>
<sequence>MSDGTATELARLKRLEACARQNLAVDRLTGFDIQTNGRCFHLWLTLPAHWRSQALVAAAARRDI</sequence>
<accession>A0ABU9S4D9</accession>
<dbReference type="Proteomes" id="UP001489897">
    <property type="component" value="Unassembled WGS sequence"/>
</dbReference>
<evidence type="ECO:0000313" key="2">
    <source>
        <dbReference type="Proteomes" id="UP001489897"/>
    </source>
</evidence>
<feature type="non-terminal residue" evidence="1">
    <location>
        <position position="64"/>
    </location>
</feature>
<keyword evidence="1" id="KW-0808">Transferase</keyword>
<organism evidence="1 2">
    <name type="scientific">Paraburkholderia ferrariae</name>
    <dbReference type="NCBI Taxonomy" id="386056"/>
    <lineage>
        <taxon>Bacteria</taxon>
        <taxon>Pseudomonadati</taxon>
        <taxon>Pseudomonadota</taxon>
        <taxon>Betaproteobacteria</taxon>
        <taxon>Burkholderiales</taxon>
        <taxon>Burkholderiaceae</taxon>
        <taxon>Paraburkholderia</taxon>
    </lineage>
</organism>
<comment type="caution">
    <text evidence="1">The sequence shown here is derived from an EMBL/GenBank/DDBJ whole genome shotgun (WGS) entry which is preliminary data.</text>
</comment>
<protein>
    <submittedName>
        <fullName evidence="1">PLP-dependent aminotransferase family protein</fullName>
    </submittedName>
</protein>
<gene>
    <name evidence="1" type="ORF">VSR73_38515</name>
</gene>
<keyword evidence="1" id="KW-0032">Aminotransferase</keyword>